<keyword evidence="1" id="KW-0472">Membrane</keyword>
<keyword evidence="1" id="KW-0812">Transmembrane</keyword>
<accession>A0A6V7U1X4</accession>
<dbReference type="Proteomes" id="UP000580250">
    <property type="component" value="Unassembled WGS sequence"/>
</dbReference>
<organism evidence="2 3">
    <name type="scientific">Meloidogyne enterolobii</name>
    <name type="common">Root-knot nematode worm</name>
    <name type="synonym">Meloidogyne mayaguensis</name>
    <dbReference type="NCBI Taxonomy" id="390850"/>
    <lineage>
        <taxon>Eukaryota</taxon>
        <taxon>Metazoa</taxon>
        <taxon>Ecdysozoa</taxon>
        <taxon>Nematoda</taxon>
        <taxon>Chromadorea</taxon>
        <taxon>Rhabditida</taxon>
        <taxon>Tylenchina</taxon>
        <taxon>Tylenchomorpha</taxon>
        <taxon>Tylenchoidea</taxon>
        <taxon>Meloidogynidae</taxon>
        <taxon>Meloidogyninae</taxon>
        <taxon>Meloidogyne</taxon>
    </lineage>
</organism>
<dbReference type="Gene3D" id="1.20.1070.10">
    <property type="entry name" value="Rhodopsin 7-helix transmembrane proteins"/>
    <property type="match status" value="1"/>
</dbReference>
<dbReference type="PANTHER" id="PTHR46641:SF5">
    <property type="entry name" value="NEUROPEPTIDE RECEPTOR FAMILY"/>
    <property type="match status" value="1"/>
</dbReference>
<evidence type="ECO:0000313" key="3">
    <source>
        <dbReference type="Proteomes" id="UP000580250"/>
    </source>
</evidence>
<protein>
    <submittedName>
        <fullName evidence="2">Uncharacterized protein</fullName>
    </submittedName>
</protein>
<feature type="transmembrane region" description="Helical" evidence="1">
    <location>
        <begin position="253"/>
        <end position="278"/>
    </location>
</feature>
<dbReference type="EMBL" id="CAJEWN010000030">
    <property type="protein sequence ID" value="CAD2142598.1"/>
    <property type="molecule type" value="Genomic_DNA"/>
</dbReference>
<dbReference type="PANTHER" id="PTHR46641">
    <property type="entry name" value="FMRFAMIDE RECEPTOR-RELATED"/>
    <property type="match status" value="1"/>
</dbReference>
<sequence length="548" mass="61845">MKLIEELNTPNCTYRYDLNDNLIKLISLWLDGPITIIAALLAFVGCHFAVRFLARAGLNRDLTAALYTLCICDSFLISMVVVYHSLEACSILLLGTNVMWDEQSSVLITHGIVSAATTSSTLLVVFITFRRFLVVWWPLKYARIREPKRNDQLQKSFSSMEEACTENSGIFKSGGLARSFSKRFLSTSTTYKKPNIRKILHPFIFPICVLLFAFLINFSVFFEFELVPCFAFAHDTFSMQLFPTELRQSKTYYMLRTTIAMVTQTVGPILLITFLTAITEYKVAVSLKARRILFEAQNRSRSVVALEELKEKVSRTVSIFIAIKFLILRSLPIFFDIYETFYGIDSFGIILSILVRLSDFGVVLNSATNSFAYFGKTEFFANRLKSKLLKERQHIMVAKAASACLITGIPPKYLPKQIISSSHINKGLNLSDIVRRRNQRKTLSYFSRDSPNNSLSTCGSPSGTPLLRSSHFLSLRNGSAVVHTHPLIKRLESPLATNNFKIKKEEEGKVCEKFNEFGNIVETCNDPTTTNCLIELAENGEGKEGNVP</sequence>
<feature type="transmembrane region" description="Helical" evidence="1">
    <location>
        <begin position="203"/>
        <end position="233"/>
    </location>
</feature>
<reference evidence="2 3" key="1">
    <citation type="submission" date="2020-08" db="EMBL/GenBank/DDBJ databases">
        <authorList>
            <person name="Koutsovoulos G."/>
            <person name="Danchin GJ E."/>
        </authorList>
    </citation>
    <scope>NUCLEOTIDE SEQUENCE [LARGE SCALE GENOMIC DNA]</scope>
</reference>
<gene>
    <name evidence="2" type="ORF">MENT_LOCUS7287</name>
</gene>
<evidence type="ECO:0000256" key="1">
    <source>
        <dbReference type="SAM" id="Phobius"/>
    </source>
</evidence>
<dbReference type="AlphaFoldDB" id="A0A6V7U1X4"/>
<feature type="transmembrane region" description="Helical" evidence="1">
    <location>
        <begin position="106"/>
        <end position="139"/>
    </location>
</feature>
<comment type="caution">
    <text evidence="2">The sequence shown here is derived from an EMBL/GenBank/DDBJ whole genome shotgun (WGS) entry which is preliminary data.</text>
</comment>
<keyword evidence="1" id="KW-1133">Transmembrane helix</keyword>
<feature type="transmembrane region" description="Helical" evidence="1">
    <location>
        <begin position="34"/>
        <end position="54"/>
    </location>
</feature>
<name>A0A6V7U1X4_MELEN</name>
<feature type="transmembrane region" description="Helical" evidence="1">
    <location>
        <begin position="317"/>
        <end position="335"/>
    </location>
</feature>
<evidence type="ECO:0000313" key="2">
    <source>
        <dbReference type="EMBL" id="CAD2142598.1"/>
    </source>
</evidence>
<dbReference type="InterPro" id="IPR052954">
    <property type="entry name" value="GPCR-Ligand_Int"/>
</dbReference>
<dbReference type="OrthoDB" id="5780272at2759"/>
<feature type="transmembrane region" description="Helical" evidence="1">
    <location>
        <begin position="66"/>
        <end position="86"/>
    </location>
</feature>
<feature type="transmembrane region" description="Helical" evidence="1">
    <location>
        <begin position="347"/>
        <end position="374"/>
    </location>
</feature>
<proteinExistence type="predicted"/>